<dbReference type="Proteomes" id="UP000442533">
    <property type="component" value="Unassembled WGS sequence"/>
</dbReference>
<evidence type="ECO:0000313" key="3">
    <source>
        <dbReference type="Proteomes" id="UP000442533"/>
    </source>
</evidence>
<dbReference type="InterPro" id="IPR047262">
    <property type="entry name" value="PRX-like1"/>
</dbReference>
<organism evidence="2 3">
    <name type="scientific">Paracoccus limosus</name>
    <dbReference type="NCBI Taxonomy" id="913252"/>
    <lineage>
        <taxon>Bacteria</taxon>
        <taxon>Pseudomonadati</taxon>
        <taxon>Pseudomonadota</taxon>
        <taxon>Alphaproteobacteria</taxon>
        <taxon>Rhodobacterales</taxon>
        <taxon>Paracoccaceae</taxon>
        <taxon>Paracoccus</taxon>
    </lineage>
</organism>
<sequence>MMAVRPPVCDFGAKAPDFALPDPDGRLFSLAQIAGPKGTLVMFICNHCPYVQAVIDRIQRDAAELQALGIGVVAISANDVAEYPQDAPEHMKAEALRHGFSFPYLYDESQDVARVYGAECTPDFFGYNDRLELQYRGRLDASGRTPGDPGAKRELFEAMAQIARTGQGPQDQTASIGCSIKWKTQ</sequence>
<accession>A0A844H2Y3</accession>
<evidence type="ECO:0000313" key="2">
    <source>
        <dbReference type="EMBL" id="MTH35226.1"/>
    </source>
</evidence>
<dbReference type="InterPro" id="IPR013766">
    <property type="entry name" value="Thioredoxin_domain"/>
</dbReference>
<dbReference type="InterPro" id="IPR036249">
    <property type="entry name" value="Thioredoxin-like_sf"/>
</dbReference>
<dbReference type="AlphaFoldDB" id="A0A844H2Y3"/>
<keyword evidence="3" id="KW-1185">Reference proteome</keyword>
<dbReference type="CDD" id="cd02969">
    <property type="entry name" value="PRX_like1"/>
    <property type="match status" value="1"/>
</dbReference>
<name>A0A844H2Y3_9RHOB</name>
<dbReference type="SUPFAM" id="SSF52833">
    <property type="entry name" value="Thioredoxin-like"/>
    <property type="match status" value="1"/>
</dbReference>
<dbReference type="Pfam" id="PF00578">
    <property type="entry name" value="AhpC-TSA"/>
    <property type="match status" value="1"/>
</dbReference>
<gene>
    <name evidence="2" type="ORF">GL279_11490</name>
</gene>
<feature type="domain" description="Thioredoxin" evidence="1">
    <location>
        <begin position="9"/>
        <end position="164"/>
    </location>
</feature>
<dbReference type="PANTHER" id="PTHR43640">
    <property type="entry name" value="OS07G0260300 PROTEIN"/>
    <property type="match status" value="1"/>
</dbReference>
<comment type="caution">
    <text evidence="2">The sequence shown here is derived from an EMBL/GenBank/DDBJ whole genome shotgun (WGS) entry which is preliminary data.</text>
</comment>
<protein>
    <submittedName>
        <fullName evidence="2">Redoxin domain-containing protein</fullName>
    </submittedName>
</protein>
<dbReference type="GO" id="GO:0016209">
    <property type="term" value="F:antioxidant activity"/>
    <property type="evidence" value="ECO:0007669"/>
    <property type="project" value="InterPro"/>
</dbReference>
<dbReference type="PANTHER" id="PTHR43640:SF1">
    <property type="entry name" value="THIOREDOXIN-DEPENDENT PEROXIREDOXIN"/>
    <property type="match status" value="1"/>
</dbReference>
<dbReference type="GO" id="GO:0016491">
    <property type="term" value="F:oxidoreductase activity"/>
    <property type="evidence" value="ECO:0007669"/>
    <property type="project" value="InterPro"/>
</dbReference>
<reference evidence="2 3" key="1">
    <citation type="submission" date="2019-11" db="EMBL/GenBank/DDBJ databases">
        <authorList>
            <person name="Dong K."/>
        </authorList>
    </citation>
    <scope>NUCLEOTIDE SEQUENCE [LARGE SCALE GENOMIC DNA]</scope>
    <source>
        <strain evidence="2 3">JCM 17370</strain>
    </source>
</reference>
<evidence type="ECO:0000259" key="1">
    <source>
        <dbReference type="PROSITE" id="PS51352"/>
    </source>
</evidence>
<dbReference type="InterPro" id="IPR000866">
    <property type="entry name" value="AhpC/TSA"/>
</dbReference>
<dbReference type="EMBL" id="WMIF01000014">
    <property type="protein sequence ID" value="MTH35226.1"/>
    <property type="molecule type" value="Genomic_DNA"/>
</dbReference>
<dbReference type="PROSITE" id="PS51352">
    <property type="entry name" value="THIOREDOXIN_2"/>
    <property type="match status" value="1"/>
</dbReference>
<proteinExistence type="predicted"/>
<dbReference type="Gene3D" id="3.40.30.10">
    <property type="entry name" value="Glutaredoxin"/>
    <property type="match status" value="1"/>
</dbReference>